<keyword evidence="3 6" id="KW-0812">Transmembrane</keyword>
<sequence length="478" mass="52614">MNHKFIKYLFFLIISTTFHTSHAKLPRPISEILNFNPTLNTTHQQYWSTPKLLNTNLNPSVHYLLAGILSFIAAAISSAGGIGGGGLFIPILTIVAALDLKTASTFSAFMVTGGSIANVSCHVLSNRGVIDYDIALLSEPCMLLGVSCGVICNLVLPEWLITMFFVIFLTFCTFKTCKSGVLYWKLESEGLRRNGCLKIENEEVRGESTKEPLLSGELDEGRRLEFPWMKIGMLVVIWFSFFLLYLLRGNHYGQGIIQIEPCGTGYWLVSSIQIPLAVIFTMWILYYQKTPKNNSSTRQDNRDETQSNSTGKLLFPIMALLAGVLGGVFGIGGGMLISPLLLQIGIGPEVSFASQIYLGQNLDYVNYKSQFSHYTQVTAATCSFMVFFSSTMSAVQYLLLGMEHVYGALTYASICFVGSLVGLTLVQQAIMKHGRASLIVFSVGTVMALSTVLITSFGAVDVWRDYTSGKSMGFKRPC</sequence>
<evidence type="ECO:0000256" key="3">
    <source>
        <dbReference type="ARBA" id="ARBA00022692"/>
    </source>
</evidence>
<feature type="transmembrane region" description="Helical" evidence="6">
    <location>
        <begin position="377"/>
        <end position="399"/>
    </location>
</feature>
<feature type="chain" id="PRO_5044889386" description="Sulfite exporter TauE/SafE family protein" evidence="7">
    <location>
        <begin position="24"/>
        <end position="478"/>
    </location>
</feature>
<dbReference type="PANTHER" id="PTHR14255">
    <property type="entry name" value="CEREBLON"/>
    <property type="match status" value="1"/>
</dbReference>
<proteinExistence type="inferred from homology"/>
<feature type="transmembrane region" description="Helical" evidence="6">
    <location>
        <begin position="438"/>
        <end position="460"/>
    </location>
</feature>
<feature type="transmembrane region" description="Helical" evidence="6">
    <location>
        <begin position="313"/>
        <end position="337"/>
    </location>
</feature>
<keyword evidence="4 6" id="KW-1133">Transmembrane helix</keyword>
<dbReference type="Proteomes" id="UP001634393">
    <property type="component" value="Unassembled WGS sequence"/>
</dbReference>
<evidence type="ECO:0000313" key="8">
    <source>
        <dbReference type="EMBL" id="KAL3820664.1"/>
    </source>
</evidence>
<evidence type="ECO:0000256" key="4">
    <source>
        <dbReference type="ARBA" id="ARBA00022989"/>
    </source>
</evidence>
<feature type="signal peptide" evidence="7">
    <location>
        <begin position="1"/>
        <end position="23"/>
    </location>
</feature>
<organism evidence="8 9">
    <name type="scientific">Penstemon smallii</name>
    <dbReference type="NCBI Taxonomy" id="265156"/>
    <lineage>
        <taxon>Eukaryota</taxon>
        <taxon>Viridiplantae</taxon>
        <taxon>Streptophyta</taxon>
        <taxon>Embryophyta</taxon>
        <taxon>Tracheophyta</taxon>
        <taxon>Spermatophyta</taxon>
        <taxon>Magnoliopsida</taxon>
        <taxon>eudicotyledons</taxon>
        <taxon>Gunneridae</taxon>
        <taxon>Pentapetalae</taxon>
        <taxon>asterids</taxon>
        <taxon>lamiids</taxon>
        <taxon>Lamiales</taxon>
        <taxon>Plantaginaceae</taxon>
        <taxon>Cheloneae</taxon>
        <taxon>Penstemon</taxon>
    </lineage>
</organism>
<accession>A0ABD3S857</accession>
<dbReference type="Pfam" id="PF01925">
    <property type="entry name" value="TauE"/>
    <property type="match status" value="1"/>
</dbReference>
<keyword evidence="5 6" id="KW-0472">Membrane</keyword>
<protein>
    <recommendedName>
        <fullName evidence="10">Sulfite exporter TauE/SafE family protein</fullName>
    </recommendedName>
</protein>
<evidence type="ECO:0000256" key="5">
    <source>
        <dbReference type="ARBA" id="ARBA00023136"/>
    </source>
</evidence>
<dbReference type="EMBL" id="JBJXBP010000007">
    <property type="protein sequence ID" value="KAL3820664.1"/>
    <property type="molecule type" value="Genomic_DNA"/>
</dbReference>
<evidence type="ECO:0000256" key="2">
    <source>
        <dbReference type="ARBA" id="ARBA00009142"/>
    </source>
</evidence>
<dbReference type="AlphaFoldDB" id="A0ABD3S857"/>
<feature type="transmembrane region" description="Helical" evidence="6">
    <location>
        <begin position="228"/>
        <end position="247"/>
    </location>
</feature>
<comment type="subcellular location">
    <subcellularLocation>
        <location evidence="1">Membrane</location>
        <topology evidence="1">Multi-pass membrane protein</topology>
    </subcellularLocation>
</comment>
<feature type="transmembrane region" description="Helical" evidence="6">
    <location>
        <begin position="137"/>
        <end position="156"/>
    </location>
</feature>
<gene>
    <name evidence="8" type="ORF">ACJIZ3_006569</name>
</gene>
<evidence type="ECO:0000256" key="6">
    <source>
        <dbReference type="SAM" id="Phobius"/>
    </source>
</evidence>
<evidence type="ECO:0000256" key="1">
    <source>
        <dbReference type="ARBA" id="ARBA00004141"/>
    </source>
</evidence>
<keyword evidence="9" id="KW-1185">Reference proteome</keyword>
<reference evidence="8 9" key="1">
    <citation type="submission" date="2024-12" db="EMBL/GenBank/DDBJ databases">
        <title>The unique morphological basis and parallel evolutionary history of personate flowers in Penstemon.</title>
        <authorList>
            <person name="Depatie T.H."/>
            <person name="Wessinger C.A."/>
        </authorList>
    </citation>
    <scope>NUCLEOTIDE SEQUENCE [LARGE SCALE GENOMIC DNA]</scope>
    <source>
        <strain evidence="8">WTNN_2</strain>
        <tissue evidence="8">Leaf</tissue>
    </source>
</reference>
<dbReference type="PANTHER" id="PTHR14255:SF3">
    <property type="entry name" value="SULFITE EXPORTER TAUE_SAFE FAMILY PROTEIN 5-RELATED"/>
    <property type="match status" value="1"/>
</dbReference>
<comment type="caution">
    <text evidence="8">The sequence shown here is derived from an EMBL/GenBank/DDBJ whole genome shotgun (WGS) entry which is preliminary data.</text>
</comment>
<feature type="transmembrane region" description="Helical" evidence="6">
    <location>
        <begin position="405"/>
        <end position="426"/>
    </location>
</feature>
<evidence type="ECO:0008006" key="10">
    <source>
        <dbReference type="Google" id="ProtNLM"/>
    </source>
</evidence>
<evidence type="ECO:0000313" key="9">
    <source>
        <dbReference type="Proteomes" id="UP001634393"/>
    </source>
</evidence>
<feature type="transmembrane region" description="Helical" evidence="6">
    <location>
        <begin position="61"/>
        <end position="94"/>
    </location>
</feature>
<dbReference type="InterPro" id="IPR002781">
    <property type="entry name" value="TM_pro_TauE-like"/>
</dbReference>
<evidence type="ECO:0000256" key="7">
    <source>
        <dbReference type="SAM" id="SignalP"/>
    </source>
</evidence>
<name>A0ABD3S857_9LAMI</name>
<keyword evidence="7" id="KW-0732">Signal</keyword>
<feature type="transmembrane region" description="Helical" evidence="6">
    <location>
        <begin position="267"/>
        <end position="286"/>
    </location>
</feature>
<dbReference type="GO" id="GO:0016020">
    <property type="term" value="C:membrane"/>
    <property type="evidence" value="ECO:0007669"/>
    <property type="project" value="UniProtKB-SubCell"/>
</dbReference>
<comment type="similarity">
    <text evidence="2">Belongs to the 4-toluene sulfonate uptake permease (TSUP) (TC 2.A.102) family.</text>
</comment>
<feature type="transmembrane region" description="Helical" evidence="6">
    <location>
        <begin position="106"/>
        <end position="125"/>
    </location>
</feature>